<dbReference type="InterPro" id="IPR025944">
    <property type="entry name" value="Sigma_54_int_dom_CS"/>
</dbReference>
<dbReference type="PROSITE" id="PS50110">
    <property type="entry name" value="RESPONSE_REGULATORY"/>
    <property type="match status" value="1"/>
</dbReference>
<evidence type="ECO:0000256" key="8">
    <source>
        <dbReference type="PROSITE-ProRule" id="PRU00169"/>
    </source>
</evidence>
<keyword evidence="1 8" id="KW-0597">Phosphoprotein</keyword>
<protein>
    <submittedName>
        <fullName evidence="11">Sigma-54-dependent Fis family transcriptional regulator</fullName>
    </submittedName>
</protein>
<dbReference type="GO" id="GO:0000160">
    <property type="term" value="P:phosphorelay signal transduction system"/>
    <property type="evidence" value="ECO:0007669"/>
    <property type="project" value="UniProtKB-KW"/>
</dbReference>
<sequence>MPVLAKEKVLIVEDSTSLNILYQQYLRNENVELLTAGNGAEARFLVTKHQPALVLLDLGLPDIDGMELLEWIKQGTPQIEVVIITSQNAIDTVVEVMRLGAMDFIEKPFDGKRLITTVKNALKQIALSQQVETLQKTYARSEYQGFIGSSLAMQAIYKIIEAAAPSRATVFITGESGSGKEVCARAIHEQSPRKNAPFIALNCGAIPRELMESEIFGHIKGAFTGAQKSREGVAAQANGGTLFLDEIAEMDMDLQTKLLRFLQTGKFQPVGSDKEISVDIRFVCATNKKPLDEVKAGRFREDLYYRLQVIPIHLPRLAERGTDTLAIADYFLKQFAAEENKDFTSLSDKVQQLFLQYDWPGNVRQLQNVIQNIVVLHNATQVEIEHLPHPLNTVSVADNSSIRAPDIPQVPVAAVSPMVIKPLAVTEREAIEAAIAFCDGNIPQAAQLLEVSPSTIYRKKVSWE</sequence>
<feature type="domain" description="Sigma-54 factor interaction" evidence="9">
    <location>
        <begin position="146"/>
        <end position="375"/>
    </location>
</feature>
<name>A0A1E8FAY6_9ALTE</name>
<organism evidence="11 12">
    <name type="scientific">Alteromonas lipolytica</name>
    <dbReference type="NCBI Taxonomy" id="1856405"/>
    <lineage>
        <taxon>Bacteria</taxon>
        <taxon>Pseudomonadati</taxon>
        <taxon>Pseudomonadota</taxon>
        <taxon>Gammaproteobacteria</taxon>
        <taxon>Alteromonadales</taxon>
        <taxon>Alteromonadaceae</taxon>
        <taxon>Alteromonas/Salinimonas group</taxon>
        <taxon>Alteromonas</taxon>
    </lineage>
</organism>
<evidence type="ECO:0000256" key="7">
    <source>
        <dbReference type="ARBA" id="ARBA00023163"/>
    </source>
</evidence>
<dbReference type="RefSeq" id="WP_070177447.1">
    <property type="nucleotide sequence ID" value="NZ_BMJR01000002.1"/>
</dbReference>
<dbReference type="Gene3D" id="3.40.50.2300">
    <property type="match status" value="1"/>
</dbReference>
<dbReference type="FunFam" id="1.10.8.60:FF:000120">
    <property type="entry name" value="Sigma-54-dependent Fis family transcriptional regulator"/>
    <property type="match status" value="1"/>
</dbReference>
<dbReference type="Pfam" id="PF00072">
    <property type="entry name" value="Response_reg"/>
    <property type="match status" value="1"/>
</dbReference>
<dbReference type="PANTHER" id="PTHR32071">
    <property type="entry name" value="TRANSCRIPTIONAL REGULATORY PROTEIN"/>
    <property type="match status" value="1"/>
</dbReference>
<dbReference type="EMBL" id="MJIC01000015">
    <property type="protein sequence ID" value="OFI33070.1"/>
    <property type="molecule type" value="Genomic_DNA"/>
</dbReference>
<dbReference type="PROSITE" id="PS00688">
    <property type="entry name" value="SIGMA54_INTERACT_3"/>
    <property type="match status" value="1"/>
</dbReference>
<dbReference type="OrthoDB" id="9804019at2"/>
<dbReference type="SMART" id="SM00382">
    <property type="entry name" value="AAA"/>
    <property type="match status" value="1"/>
</dbReference>
<dbReference type="Gene3D" id="1.10.8.60">
    <property type="match status" value="1"/>
</dbReference>
<feature type="modified residue" description="4-aspartylphosphate" evidence="8">
    <location>
        <position position="57"/>
    </location>
</feature>
<dbReference type="InterPro" id="IPR011006">
    <property type="entry name" value="CheY-like_superfamily"/>
</dbReference>
<evidence type="ECO:0000256" key="2">
    <source>
        <dbReference type="ARBA" id="ARBA00022741"/>
    </source>
</evidence>
<dbReference type="SUPFAM" id="SSF46689">
    <property type="entry name" value="Homeodomain-like"/>
    <property type="match status" value="1"/>
</dbReference>
<evidence type="ECO:0000256" key="1">
    <source>
        <dbReference type="ARBA" id="ARBA00022553"/>
    </source>
</evidence>
<evidence type="ECO:0000313" key="12">
    <source>
        <dbReference type="Proteomes" id="UP000176037"/>
    </source>
</evidence>
<evidence type="ECO:0000256" key="6">
    <source>
        <dbReference type="ARBA" id="ARBA00023125"/>
    </source>
</evidence>
<dbReference type="InterPro" id="IPR009057">
    <property type="entry name" value="Homeodomain-like_sf"/>
</dbReference>
<comment type="caution">
    <text evidence="11">The sequence shown here is derived from an EMBL/GenBank/DDBJ whole genome shotgun (WGS) entry which is preliminary data.</text>
</comment>
<dbReference type="Gene3D" id="1.10.10.60">
    <property type="entry name" value="Homeodomain-like"/>
    <property type="match status" value="1"/>
</dbReference>
<dbReference type="STRING" id="1856405.BFC17_02020"/>
<dbReference type="PROSITE" id="PS00676">
    <property type="entry name" value="SIGMA54_INTERACT_2"/>
    <property type="match status" value="1"/>
</dbReference>
<evidence type="ECO:0000259" key="10">
    <source>
        <dbReference type="PROSITE" id="PS50110"/>
    </source>
</evidence>
<dbReference type="GO" id="GO:0043565">
    <property type="term" value="F:sequence-specific DNA binding"/>
    <property type="evidence" value="ECO:0007669"/>
    <property type="project" value="InterPro"/>
</dbReference>
<dbReference type="SUPFAM" id="SSF52172">
    <property type="entry name" value="CheY-like"/>
    <property type="match status" value="1"/>
</dbReference>
<evidence type="ECO:0000313" key="11">
    <source>
        <dbReference type="EMBL" id="OFI33070.1"/>
    </source>
</evidence>
<dbReference type="Pfam" id="PF25601">
    <property type="entry name" value="AAA_lid_14"/>
    <property type="match status" value="1"/>
</dbReference>
<keyword evidence="12" id="KW-1185">Reference proteome</keyword>
<dbReference type="AlphaFoldDB" id="A0A1E8FAY6"/>
<dbReference type="InterPro" id="IPR001789">
    <property type="entry name" value="Sig_transdc_resp-reg_receiver"/>
</dbReference>
<dbReference type="FunFam" id="3.40.50.300:FF:000006">
    <property type="entry name" value="DNA-binding transcriptional regulator NtrC"/>
    <property type="match status" value="1"/>
</dbReference>
<dbReference type="InterPro" id="IPR025943">
    <property type="entry name" value="Sigma_54_int_dom_ATP-bd_2"/>
</dbReference>
<keyword evidence="4" id="KW-0902">Two-component regulatory system</keyword>
<dbReference type="Pfam" id="PF00158">
    <property type="entry name" value="Sigma54_activat"/>
    <property type="match status" value="1"/>
</dbReference>
<dbReference type="SUPFAM" id="SSF52540">
    <property type="entry name" value="P-loop containing nucleoside triphosphate hydrolases"/>
    <property type="match status" value="1"/>
</dbReference>
<keyword evidence="3" id="KW-0067">ATP-binding</keyword>
<keyword evidence="2" id="KW-0547">Nucleotide-binding</keyword>
<gene>
    <name evidence="11" type="ORF">BFC17_02020</name>
</gene>
<proteinExistence type="predicted"/>
<evidence type="ECO:0000259" key="9">
    <source>
        <dbReference type="PROSITE" id="PS50045"/>
    </source>
</evidence>
<dbReference type="GO" id="GO:0006355">
    <property type="term" value="P:regulation of DNA-templated transcription"/>
    <property type="evidence" value="ECO:0007669"/>
    <property type="project" value="InterPro"/>
</dbReference>
<evidence type="ECO:0000256" key="4">
    <source>
        <dbReference type="ARBA" id="ARBA00023012"/>
    </source>
</evidence>
<dbReference type="InterPro" id="IPR002197">
    <property type="entry name" value="HTH_Fis"/>
</dbReference>
<dbReference type="Pfam" id="PF02954">
    <property type="entry name" value="HTH_8"/>
    <property type="match status" value="1"/>
</dbReference>
<dbReference type="CDD" id="cd00009">
    <property type="entry name" value="AAA"/>
    <property type="match status" value="1"/>
</dbReference>
<keyword evidence="6" id="KW-0238">DNA-binding</keyword>
<dbReference type="PROSITE" id="PS50045">
    <property type="entry name" value="SIGMA54_INTERACT_4"/>
    <property type="match status" value="1"/>
</dbReference>
<dbReference type="InterPro" id="IPR003593">
    <property type="entry name" value="AAA+_ATPase"/>
</dbReference>
<dbReference type="InterPro" id="IPR058031">
    <property type="entry name" value="AAA_lid_NorR"/>
</dbReference>
<dbReference type="GO" id="GO:0005524">
    <property type="term" value="F:ATP binding"/>
    <property type="evidence" value="ECO:0007669"/>
    <property type="project" value="UniProtKB-KW"/>
</dbReference>
<evidence type="ECO:0000256" key="5">
    <source>
        <dbReference type="ARBA" id="ARBA00023015"/>
    </source>
</evidence>
<evidence type="ECO:0000256" key="3">
    <source>
        <dbReference type="ARBA" id="ARBA00022840"/>
    </source>
</evidence>
<dbReference type="SMART" id="SM00448">
    <property type="entry name" value="REC"/>
    <property type="match status" value="1"/>
</dbReference>
<reference evidence="11 12" key="1">
    <citation type="submission" date="2016-09" db="EMBL/GenBank/DDBJ databases">
        <title>Alteromonas lipolytica, a new species isolated from sea water.</title>
        <authorList>
            <person name="Wu Y.-H."/>
            <person name="Cheng H."/>
            <person name="Xu X.-W."/>
        </authorList>
    </citation>
    <scope>NUCLEOTIDE SEQUENCE [LARGE SCALE GENOMIC DNA]</scope>
    <source>
        <strain evidence="11 12">JW12</strain>
    </source>
</reference>
<dbReference type="Gene3D" id="3.40.50.300">
    <property type="entry name" value="P-loop containing nucleotide triphosphate hydrolases"/>
    <property type="match status" value="1"/>
</dbReference>
<keyword evidence="5" id="KW-0805">Transcription regulation</keyword>
<accession>A0A1E8FAY6</accession>
<dbReference type="InterPro" id="IPR002078">
    <property type="entry name" value="Sigma_54_int"/>
</dbReference>
<dbReference type="PANTHER" id="PTHR32071:SF117">
    <property type="entry name" value="PTS-DEPENDENT DIHYDROXYACETONE KINASE OPERON REGULATORY PROTEIN-RELATED"/>
    <property type="match status" value="1"/>
</dbReference>
<feature type="domain" description="Response regulatory" evidence="10">
    <location>
        <begin position="8"/>
        <end position="122"/>
    </location>
</feature>
<dbReference type="InterPro" id="IPR027417">
    <property type="entry name" value="P-loop_NTPase"/>
</dbReference>
<keyword evidence="7" id="KW-0804">Transcription</keyword>
<dbReference type="Proteomes" id="UP000176037">
    <property type="component" value="Unassembled WGS sequence"/>
</dbReference>